<evidence type="ECO:0000313" key="1">
    <source>
        <dbReference type="EMBL" id="GFY29013.1"/>
    </source>
</evidence>
<dbReference type="AlphaFoldDB" id="A0A8X7BF66"/>
<evidence type="ECO:0000313" key="2">
    <source>
        <dbReference type="Proteomes" id="UP000887159"/>
    </source>
</evidence>
<sequence length="102" mass="11481">MSHCSATRGLLANDLVILNHCQVTRTKPKVAPQPRLTTTPHRRMMYKSVVSCITNQIRMNCGIEASRKTLEAMIDSPDDIRASCNEPATNDVIQALFDRRKK</sequence>
<dbReference type="EMBL" id="BMAU01021387">
    <property type="protein sequence ID" value="GFY29013.1"/>
    <property type="molecule type" value="Genomic_DNA"/>
</dbReference>
<proteinExistence type="predicted"/>
<accession>A0A8X7BF66</accession>
<gene>
    <name evidence="1" type="ORF">TNCV_4721411</name>
</gene>
<keyword evidence="2" id="KW-1185">Reference proteome</keyword>
<dbReference type="Proteomes" id="UP000887159">
    <property type="component" value="Unassembled WGS sequence"/>
</dbReference>
<reference evidence="1" key="1">
    <citation type="submission" date="2020-08" db="EMBL/GenBank/DDBJ databases">
        <title>Multicomponent nature underlies the extraordinary mechanical properties of spider dragline silk.</title>
        <authorList>
            <person name="Kono N."/>
            <person name="Nakamura H."/>
            <person name="Mori M."/>
            <person name="Yoshida Y."/>
            <person name="Ohtoshi R."/>
            <person name="Malay A.D."/>
            <person name="Moran D.A.P."/>
            <person name="Tomita M."/>
            <person name="Numata K."/>
            <person name="Arakawa K."/>
        </authorList>
    </citation>
    <scope>NUCLEOTIDE SEQUENCE</scope>
</reference>
<comment type="caution">
    <text evidence="1">The sequence shown here is derived from an EMBL/GenBank/DDBJ whole genome shotgun (WGS) entry which is preliminary data.</text>
</comment>
<name>A0A8X7BF66_TRICX</name>
<protein>
    <submittedName>
        <fullName evidence="1">Uncharacterized protein</fullName>
    </submittedName>
</protein>
<organism evidence="1 2">
    <name type="scientific">Trichonephila clavipes</name>
    <name type="common">Golden silk orbweaver</name>
    <name type="synonym">Nephila clavipes</name>
    <dbReference type="NCBI Taxonomy" id="2585209"/>
    <lineage>
        <taxon>Eukaryota</taxon>
        <taxon>Metazoa</taxon>
        <taxon>Ecdysozoa</taxon>
        <taxon>Arthropoda</taxon>
        <taxon>Chelicerata</taxon>
        <taxon>Arachnida</taxon>
        <taxon>Araneae</taxon>
        <taxon>Araneomorphae</taxon>
        <taxon>Entelegynae</taxon>
        <taxon>Araneoidea</taxon>
        <taxon>Nephilidae</taxon>
        <taxon>Trichonephila</taxon>
    </lineage>
</organism>